<dbReference type="Proteomes" id="UP001431783">
    <property type="component" value="Unassembled WGS sequence"/>
</dbReference>
<name>A0AAW1U6G5_9CUCU</name>
<gene>
    <name evidence="1" type="ORF">WA026_005764</name>
</gene>
<protein>
    <submittedName>
        <fullName evidence="1">Uncharacterized protein</fullName>
    </submittedName>
</protein>
<organism evidence="1 2">
    <name type="scientific">Henosepilachna vigintioctopunctata</name>
    <dbReference type="NCBI Taxonomy" id="420089"/>
    <lineage>
        <taxon>Eukaryota</taxon>
        <taxon>Metazoa</taxon>
        <taxon>Ecdysozoa</taxon>
        <taxon>Arthropoda</taxon>
        <taxon>Hexapoda</taxon>
        <taxon>Insecta</taxon>
        <taxon>Pterygota</taxon>
        <taxon>Neoptera</taxon>
        <taxon>Endopterygota</taxon>
        <taxon>Coleoptera</taxon>
        <taxon>Polyphaga</taxon>
        <taxon>Cucujiformia</taxon>
        <taxon>Coccinelloidea</taxon>
        <taxon>Coccinellidae</taxon>
        <taxon>Epilachninae</taxon>
        <taxon>Epilachnini</taxon>
        <taxon>Henosepilachna</taxon>
    </lineage>
</organism>
<evidence type="ECO:0000313" key="2">
    <source>
        <dbReference type="Proteomes" id="UP001431783"/>
    </source>
</evidence>
<keyword evidence="2" id="KW-1185">Reference proteome</keyword>
<sequence>MIIDTRHAQSAIESPPQKVPLNESPYTLSRVHVLGTVFSDRFSSHGPGKVFTLAQMKASIGKTLTEIHQTIWK</sequence>
<dbReference type="EMBL" id="JARQZJ010000032">
    <property type="protein sequence ID" value="KAK9874949.1"/>
    <property type="molecule type" value="Genomic_DNA"/>
</dbReference>
<comment type="caution">
    <text evidence="1">The sequence shown here is derived from an EMBL/GenBank/DDBJ whole genome shotgun (WGS) entry which is preliminary data.</text>
</comment>
<reference evidence="1 2" key="1">
    <citation type="submission" date="2023-03" db="EMBL/GenBank/DDBJ databases">
        <title>Genome insight into feeding habits of ladybird beetles.</title>
        <authorList>
            <person name="Li H.-S."/>
            <person name="Huang Y.-H."/>
            <person name="Pang H."/>
        </authorList>
    </citation>
    <scope>NUCLEOTIDE SEQUENCE [LARGE SCALE GENOMIC DNA]</scope>
    <source>
        <strain evidence="1">SYSU_2023b</strain>
        <tissue evidence="1">Whole body</tissue>
    </source>
</reference>
<accession>A0AAW1U6G5</accession>
<proteinExistence type="predicted"/>
<dbReference type="AlphaFoldDB" id="A0AAW1U6G5"/>
<evidence type="ECO:0000313" key="1">
    <source>
        <dbReference type="EMBL" id="KAK9874949.1"/>
    </source>
</evidence>